<protein>
    <submittedName>
        <fullName evidence="1">Uncharacterized protein</fullName>
    </submittedName>
</protein>
<dbReference type="EMBL" id="CM042049">
    <property type="protein sequence ID" value="KAI3748991.1"/>
    <property type="molecule type" value="Genomic_DNA"/>
</dbReference>
<organism evidence="1 2">
    <name type="scientific">Arctium lappa</name>
    <name type="common">Greater burdock</name>
    <name type="synonym">Lappa major</name>
    <dbReference type="NCBI Taxonomy" id="4217"/>
    <lineage>
        <taxon>Eukaryota</taxon>
        <taxon>Viridiplantae</taxon>
        <taxon>Streptophyta</taxon>
        <taxon>Embryophyta</taxon>
        <taxon>Tracheophyta</taxon>
        <taxon>Spermatophyta</taxon>
        <taxon>Magnoliopsida</taxon>
        <taxon>eudicotyledons</taxon>
        <taxon>Gunneridae</taxon>
        <taxon>Pentapetalae</taxon>
        <taxon>asterids</taxon>
        <taxon>campanulids</taxon>
        <taxon>Asterales</taxon>
        <taxon>Asteraceae</taxon>
        <taxon>Carduoideae</taxon>
        <taxon>Cardueae</taxon>
        <taxon>Arctiinae</taxon>
        <taxon>Arctium</taxon>
    </lineage>
</organism>
<reference evidence="2" key="1">
    <citation type="journal article" date="2022" name="Mol. Ecol. Resour.">
        <title>The genomes of chicory, endive, great burdock and yacon provide insights into Asteraceae palaeo-polyploidization history and plant inulin production.</title>
        <authorList>
            <person name="Fan W."/>
            <person name="Wang S."/>
            <person name="Wang H."/>
            <person name="Wang A."/>
            <person name="Jiang F."/>
            <person name="Liu H."/>
            <person name="Zhao H."/>
            <person name="Xu D."/>
            <person name="Zhang Y."/>
        </authorList>
    </citation>
    <scope>NUCLEOTIDE SEQUENCE [LARGE SCALE GENOMIC DNA]</scope>
    <source>
        <strain evidence="2">cv. Niubang</strain>
    </source>
</reference>
<keyword evidence="2" id="KW-1185">Reference proteome</keyword>
<gene>
    <name evidence="1" type="ORF">L6452_12478</name>
</gene>
<proteinExistence type="predicted"/>
<accession>A0ACB9DS03</accession>
<name>A0ACB9DS03_ARCLA</name>
<evidence type="ECO:0000313" key="1">
    <source>
        <dbReference type="EMBL" id="KAI3748991.1"/>
    </source>
</evidence>
<evidence type="ECO:0000313" key="2">
    <source>
        <dbReference type="Proteomes" id="UP001055879"/>
    </source>
</evidence>
<dbReference type="Proteomes" id="UP001055879">
    <property type="component" value="Linkage Group LG03"/>
</dbReference>
<reference evidence="1 2" key="2">
    <citation type="journal article" date="2022" name="Mol. Ecol. Resour.">
        <title>The genomes of chicory, endive, great burdock and yacon provide insights into Asteraceae paleo-polyploidization history and plant inulin production.</title>
        <authorList>
            <person name="Fan W."/>
            <person name="Wang S."/>
            <person name="Wang H."/>
            <person name="Wang A."/>
            <person name="Jiang F."/>
            <person name="Liu H."/>
            <person name="Zhao H."/>
            <person name="Xu D."/>
            <person name="Zhang Y."/>
        </authorList>
    </citation>
    <scope>NUCLEOTIDE SEQUENCE [LARGE SCALE GENOMIC DNA]</scope>
    <source>
        <strain evidence="2">cv. Niubang</strain>
    </source>
</reference>
<sequence length="77" mass="8679">MGFRSIPKPRDYRLCHHLATPIHVVIISLIVESFKTRIFECSRDTLILDQTLGLRISAYTNALVAVSVINDLDPSKV</sequence>
<comment type="caution">
    <text evidence="1">The sequence shown here is derived from an EMBL/GenBank/DDBJ whole genome shotgun (WGS) entry which is preliminary data.</text>
</comment>